<proteinExistence type="predicted"/>
<dbReference type="EMBL" id="UYSU01043076">
    <property type="protein sequence ID" value="VDM04156.1"/>
    <property type="molecule type" value="Genomic_DNA"/>
</dbReference>
<protein>
    <submittedName>
        <fullName evidence="2 4">Uncharacterized protein</fullName>
    </submittedName>
</protein>
<reference evidence="4" key="1">
    <citation type="submission" date="2016-06" db="UniProtKB">
        <authorList>
            <consortium name="WormBaseParasite"/>
        </authorList>
    </citation>
    <scope>IDENTIFICATION</scope>
</reference>
<dbReference type="Proteomes" id="UP000275846">
    <property type="component" value="Unassembled WGS sequence"/>
</dbReference>
<reference evidence="2 3" key="2">
    <citation type="submission" date="2018-11" db="EMBL/GenBank/DDBJ databases">
        <authorList>
            <consortium name="Pathogen Informatics"/>
        </authorList>
    </citation>
    <scope>NUCLEOTIDE SEQUENCE [LARGE SCALE GENOMIC DNA]</scope>
    <source>
        <strain evidence="2 3">NST_G2</strain>
    </source>
</reference>
<evidence type="ECO:0000313" key="2">
    <source>
        <dbReference type="EMBL" id="VDM04156.1"/>
    </source>
</evidence>
<keyword evidence="3" id="KW-1185">Reference proteome</keyword>
<gene>
    <name evidence="2" type="ORF">SSLN_LOCUS17770</name>
</gene>
<evidence type="ECO:0000256" key="1">
    <source>
        <dbReference type="SAM" id="MobiDB-lite"/>
    </source>
</evidence>
<dbReference type="AlphaFoldDB" id="A0A183TMS2"/>
<name>A0A183TMS2_SCHSO</name>
<dbReference type="WBParaSite" id="SSLN_0001844501-mRNA-1">
    <property type="protein sequence ID" value="SSLN_0001844501-mRNA-1"/>
    <property type="gene ID" value="SSLN_0001844501"/>
</dbReference>
<dbReference type="OrthoDB" id="6272558at2759"/>
<accession>A0A183TMS2</accession>
<sequence length="91" mass="10542">MDDSFVVLKREMISKFHVILNSVYPDIHFTMEAGDAEIIGLGIDQKPEKRSKHEAPQKPPATPIRFSQRPTRPYECDSINRITDKKSDWSR</sequence>
<feature type="compositionally biased region" description="Basic and acidic residues" evidence="1">
    <location>
        <begin position="82"/>
        <end position="91"/>
    </location>
</feature>
<evidence type="ECO:0000313" key="3">
    <source>
        <dbReference type="Proteomes" id="UP000275846"/>
    </source>
</evidence>
<organism evidence="4">
    <name type="scientific">Schistocephalus solidus</name>
    <name type="common">Tapeworm</name>
    <dbReference type="NCBI Taxonomy" id="70667"/>
    <lineage>
        <taxon>Eukaryota</taxon>
        <taxon>Metazoa</taxon>
        <taxon>Spiralia</taxon>
        <taxon>Lophotrochozoa</taxon>
        <taxon>Platyhelminthes</taxon>
        <taxon>Cestoda</taxon>
        <taxon>Eucestoda</taxon>
        <taxon>Diphyllobothriidea</taxon>
        <taxon>Diphyllobothriidae</taxon>
        <taxon>Schistocephalus</taxon>
    </lineage>
</organism>
<evidence type="ECO:0000313" key="4">
    <source>
        <dbReference type="WBParaSite" id="SSLN_0001844501-mRNA-1"/>
    </source>
</evidence>
<feature type="compositionally biased region" description="Basic and acidic residues" evidence="1">
    <location>
        <begin position="45"/>
        <end position="56"/>
    </location>
</feature>
<feature type="region of interest" description="Disordered" evidence="1">
    <location>
        <begin position="45"/>
        <end position="91"/>
    </location>
</feature>